<reference evidence="1 2" key="1">
    <citation type="submission" date="2019-03" db="EMBL/GenBank/DDBJ databases">
        <authorList>
            <person name="He R.-H."/>
        </authorList>
    </citation>
    <scope>NUCLEOTIDE SEQUENCE [LARGE SCALE GENOMIC DNA]</scope>
    <source>
        <strain evidence="2">SH 714</strain>
    </source>
</reference>
<evidence type="ECO:0000313" key="2">
    <source>
        <dbReference type="Proteomes" id="UP000297975"/>
    </source>
</evidence>
<dbReference type="Proteomes" id="UP000297975">
    <property type="component" value="Unassembled WGS sequence"/>
</dbReference>
<dbReference type="RefSeq" id="WP_134339572.1">
    <property type="nucleotide sequence ID" value="NZ_SOPW01000005.1"/>
</dbReference>
<organism evidence="1 2">
    <name type="scientific">Filobacillus milosensis</name>
    <dbReference type="NCBI Taxonomy" id="94137"/>
    <lineage>
        <taxon>Bacteria</taxon>
        <taxon>Bacillati</taxon>
        <taxon>Bacillota</taxon>
        <taxon>Bacilli</taxon>
        <taxon>Bacillales</taxon>
        <taxon>Bacillaceae</taxon>
        <taxon>Filobacillus</taxon>
    </lineage>
</organism>
<keyword evidence="2" id="KW-1185">Reference proteome</keyword>
<dbReference type="AlphaFoldDB" id="A0A4Y8IQM5"/>
<name>A0A4Y8IQM5_9BACI</name>
<dbReference type="EMBL" id="SOPW01000005">
    <property type="protein sequence ID" value="TFB22840.1"/>
    <property type="molecule type" value="Genomic_DNA"/>
</dbReference>
<proteinExistence type="predicted"/>
<protein>
    <recommendedName>
        <fullName evidence="3">DUF4872 domain-containing protein</fullName>
    </recommendedName>
</protein>
<gene>
    <name evidence="1" type="ORF">E3U55_06275</name>
</gene>
<sequence length="325" mass="36876">MSEKSQVLNCNDLTGGWTSAGVAILNTVRFLKEDYDLPQVMGYTGFAFRININAADVDVAGPTAFDWESIFERGLANLGIKATTVRTKDFVAPTPEELKQAIAMVQDSIDQGVPAISWDMHVPEFGNIYGYDDQKQAFMAKDPAGDQPLPYEKLGRGQVNEMFVATVQDSFEIDRKSQLKNALEMAIEHARYREHQHELPPYENGLKGYDAWIEAFEKGQVSEFGNAYNIHVVQDARRVAAKFFDWLKVEWKDDERISNLCYDAQEKYNEVANHLEELIELYPFPQGGEPNKPQNAQITIDKLQLAKEAEFQAVNKLEELLEEVK</sequence>
<evidence type="ECO:0000313" key="1">
    <source>
        <dbReference type="EMBL" id="TFB22840.1"/>
    </source>
</evidence>
<comment type="caution">
    <text evidence="1">The sequence shown here is derived from an EMBL/GenBank/DDBJ whole genome shotgun (WGS) entry which is preliminary data.</text>
</comment>
<evidence type="ECO:0008006" key="3">
    <source>
        <dbReference type="Google" id="ProtNLM"/>
    </source>
</evidence>
<accession>A0A4Y8IQM5</accession>
<dbReference type="OrthoDB" id="2960956at2"/>